<feature type="transmembrane region" description="Helical" evidence="1">
    <location>
        <begin position="12"/>
        <end position="32"/>
    </location>
</feature>
<evidence type="ECO:0000256" key="1">
    <source>
        <dbReference type="SAM" id="Phobius"/>
    </source>
</evidence>
<sequence length="128" mass="13231">MRDTSSNRQMIGTLIFILIGPILWALQLTLIYGAQSSLCAFEVGIGANGGNVLAAGTVIGASVLCMALAVAAFVMPGASYRLITGASSPDDQWPFLTSVMRILAGLSLLAMLYAALGAVLLPACAQLR</sequence>
<protein>
    <submittedName>
        <fullName evidence="2">Uncharacterized protein</fullName>
    </submittedName>
</protein>
<dbReference type="Proteomes" id="UP001156691">
    <property type="component" value="Unassembled WGS sequence"/>
</dbReference>
<evidence type="ECO:0000313" key="3">
    <source>
        <dbReference type="Proteomes" id="UP001156691"/>
    </source>
</evidence>
<accession>A0ABQ5W6C4</accession>
<reference evidence="3" key="1">
    <citation type="journal article" date="2019" name="Int. J. Syst. Evol. Microbiol.">
        <title>The Global Catalogue of Microorganisms (GCM) 10K type strain sequencing project: providing services to taxonomists for standard genome sequencing and annotation.</title>
        <authorList>
            <consortium name="The Broad Institute Genomics Platform"/>
            <consortium name="The Broad Institute Genome Sequencing Center for Infectious Disease"/>
            <person name="Wu L."/>
            <person name="Ma J."/>
        </authorList>
    </citation>
    <scope>NUCLEOTIDE SEQUENCE [LARGE SCALE GENOMIC DNA]</scope>
    <source>
        <strain evidence="3">NBRC 112416</strain>
    </source>
</reference>
<feature type="transmembrane region" description="Helical" evidence="1">
    <location>
        <begin position="102"/>
        <end position="123"/>
    </location>
</feature>
<keyword evidence="1" id="KW-0472">Membrane</keyword>
<feature type="transmembrane region" description="Helical" evidence="1">
    <location>
        <begin position="52"/>
        <end position="74"/>
    </location>
</feature>
<keyword evidence="3" id="KW-1185">Reference proteome</keyword>
<comment type="caution">
    <text evidence="2">The sequence shown here is derived from an EMBL/GenBank/DDBJ whole genome shotgun (WGS) entry which is preliminary data.</text>
</comment>
<keyword evidence="1" id="KW-1133">Transmembrane helix</keyword>
<proteinExistence type="predicted"/>
<gene>
    <name evidence="2" type="ORF">GCM10010862_26020</name>
</gene>
<dbReference type="EMBL" id="BSNS01000011">
    <property type="protein sequence ID" value="GLQ55343.1"/>
    <property type="molecule type" value="Genomic_DNA"/>
</dbReference>
<dbReference type="RefSeq" id="WP_284340756.1">
    <property type="nucleotide sequence ID" value="NZ_BSNS01000011.1"/>
</dbReference>
<keyword evidence="1" id="KW-0812">Transmembrane</keyword>
<organism evidence="2 3">
    <name type="scientific">Devosia nitrariae</name>
    <dbReference type="NCBI Taxonomy" id="2071872"/>
    <lineage>
        <taxon>Bacteria</taxon>
        <taxon>Pseudomonadati</taxon>
        <taxon>Pseudomonadota</taxon>
        <taxon>Alphaproteobacteria</taxon>
        <taxon>Hyphomicrobiales</taxon>
        <taxon>Devosiaceae</taxon>
        <taxon>Devosia</taxon>
    </lineage>
</organism>
<name>A0ABQ5W6C4_9HYPH</name>
<evidence type="ECO:0000313" key="2">
    <source>
        <dbReference type="EMBL" id="GLQ55343.1"/>
    </source>
</evidence>